<dbReference type="PANTHER" id="PTHR21090">
    <property type="entry name" value="AROM/DEHYDROQUINATE SYNTHASE"/>
    <property type="match status" value="1"/>
</dbReference>
<dbReference type="InterPro" id="IPR006264">
    <property type="entry name" value="EPSP_synthase"/>
</dbReference>
<dbReference type="PIRSF" id="PIRSF000505">
    <property type="entry name" value="EPSPS"/>
    <property type="match status" value="1"/>
</dbReference>
<dbReference type="SUPFAM" id="SSF55205">
    <property type="entry name" value="EPT/RTPC-like"/>
    <property type="match status" value="1"/>
</dbReference>
<dbReference type="RefSeq" id="WP_226974607.1">
    <property type="nucleotide sequence ID" value="NZ_CACRUX010000013.1"/>
</dbReference>
<feature type="binding site" evidence="7">
    <location>
        <position position="39"/>
    </location>
    <ligand>
        <name>3-phosphoshikimate</name>
        <dbReference type="ChEBI" id="CHEBI:145989"/>
    </ligand>
</feature>
<dbReference type="GO" id="GO:0003866">
    <property type="term" value="F:3-phosphoshikimate 1-carboxyvinyltransferase activity"/>
    <property type="evidence" value="ECO:0007669"/>
    <property type="project" value="UniProtKB-UniRule"/>
</dbReference>
<reference evidence="9" key="1">
    <citation type="submission" date="2019-11" db="EMBL/GenBank/DDBJ databases">
        <authorList>
            <person name="Feng L."/>
        </authorList>
    </citation>
    <scope>NUCLEOTIDE SEQUENCE</scope>
    <source>
        <strain evidence="9">VrattiLFYP33</strain>
    </source>
</reference>
<keyword evidence="5 7" id="KW-0057">Aromatic amino acid biosynthesis</keyword>
<dbReference type="InterPro" id="IPR013792">
    <property type="entry name" value="RNA3'P_cycl/enolpyr_Trfase_a/b"/>
</dbReference>
<evidence type="ECO:0000259" key="8">
    <source>
        <dbReference type="Pfam" id="PF00275"/>
    </source>
</evidence>
<feature type="binding site" evidence="7">
    <location>
        <position position="178"/>
    </location>
    <ligand>
        <name>3-phosphoshikimate</name>
        <dbReference type="ChEBI" id="CHEBI:145989"/>
    </ligand>
</feature>
<gene>
    <name evidence="7 9" type="primary">aroA</name>
    <name evidence="9" type="ORF">VRLFYP33_00463</name>
</gene>
<evidence type="ECO:0000256" key="1">
    <source>
        <dbReference type="ARBA" id="ARBA00004811"/>
    </source>
</evidence>
<name>A0A6N2Z9N2_9FIRM</name>
<dbReference type="EMBL" id="CACRUX010000013">
    <property type="protein sequence ID" value="VYT76024.1"/>
    <property type="molecule type" value="Genomic_DNA"/>
</dbReference>
<comment type="subcellular location">
    <subcellularLocation>
        <location evidence="7">Cytoplasm</location>
    </subcellularLocation>
</comment>
<evidence type="ECO:0000313" key="9">
    <source>
        <dbReference type="EMBL" id="VYT76024.1"/>
    </source>
</evidence>
<comment type="pathway">
    <text evidence="1 7">Metabolic intermediate biosynthesis; chorismate biosynthesis; chorismate from D-erythrose 4-phosphate and phosphoenolpyruvate: step 6/7.</text>
</comment>
<evidence type="ECO:0000256" key="2">
    <source>
        <dbReference type="ARBA" id="ARBA00009948"/>
    </source>
</evidence>
<protein>
    <recommendedName>
        <fullName evidence="7">3-phosphoshikimate 1-carboxyvinyltransferase</fullName>
        <ecNumber evidence="7">2.5.1.19</ecNumber>
    </recommendedName>
    <alternativeName>
        <fullName evidence="7">5-enolpyruvylshikimate-3-phosphate synthase</fullName>
        <shortName evidence="7">EPSP synthase</shortName>
        <shortName evidence="7">EPSPS</shortName>
    </alternativeName>
</protein>
<comment type="subunit">
    <text evidence="7">Monomer.</text>
</comment>
<sequence>MVPTNPSEFEATKTATVHSESVTVTGAIPTGTIAAIPAKAHAHRALIAAALADSPSSLLIAHYSEDIDATIASLRGLGATIEKTESGVTVTPIPENQKHGTIDAHESGTTLRLLLSVGSAICDTTDVTAAGRLPDRPLEPLKSQLEAHGINFSAAKPPFTISGHLTGGLFEMVGNVSSQFFSGLLLASPKLDEDTLINSTTPLQSRDYVTLTRHVMADFGVTAYTSDDGNSFTVPKGQHYRGLENYPIEGDWSNSAIWLVAAAITGQPLTITNLQPDSTQADRRILDIVDCAGTTVEWQTEDGTVVEDDELDKIKVPLRLHCEGRAIDPITVDLEQCPDLLPVLAALACSIEGESWFINGERLRLKESDRLLAVRDLVRTLGGTAHIEGDNLYINGTGSLTGGTVTSHNDHRLVMAATLMALYSDDPITITDSQAINKSYPLFFSHWNQLGGHAK</sequence>
<feature type="active site" description="Proton acceptor" evidence="7">
    <location>
        <position position="339"/>
    </location>
</feature>
<keyword evidence="4 7" id="KW-0808">Transferase</keyword>
<dbReference type="AlphaFoldDB" id="A0A6N2Z9N2"/>
<keyword evidence="3 7" id="KW-0028">Amino-acid biosynthesis</keyword>
<dbReference type="Gene3D" id="3.65.10.10">
    <property type="entry name" value="Enolpyruvate transferase domain"/>
    <property type="match status" value="2"/>
</dbReference>
<feature type="binding site" evidence="7">
    <location>
        <position position="177"/>
    </location>
    <ligand>
        <name>3-phosphoshikimate</name>
        <dbReference type="ChEBI" id="CHEBI:145989"/>
    </ligand>
</feature>
<dbReference type="PANTHER" id="PTHR21090:SF5">
    <property type="entry name" value="PENTAFUNCTIONAL AROM POLYPEPTIDE"/>
    <property type="match status" value="1"/>
</dbReference>
<feature type="binding site" evidence="7">
    <location>
        <position position="44"/>
    </location>
    <ligand>
        <name>3-phosphoshikimate</name>
        <dbReference type="ChEBI" id="CHEBI:145989"/>
    </ligand>
</feature>
<comment type="caution">
    <text evidence="7">Lacks conserved residue(s) required for the propagation of feature annotation.</text>
</comment>
<evidence type="ECO:0000256" key="5">
    <source>
        <dbReference type="ARBA" id="ARBA00023141"/>
    </source>
</evidence>
<dbReference type="InterPro" id="IPR023193">
    <property type="entry name" value="EPSP_synthase_CS"/>
</dbReference>
<feature type="binding site" evidence="7">
    <location>
        <position position="179"/>
    </location>
    <ligand>
        <name>3-phosphoshikimate</name>
        <dbReference type="ChEBI" id="CHEBI:145989"/>
    </ligand>
</feature>
<comment type="function">
    <text evidence="7">Catalyzes the transfer of the enolpyruvyl moiety of phosphoenolpyruvate (PEP) to the 5-hydroxyl of shikimate-3-phosphate (S3P) to produce enolpyruvyl shikimate-3-phosphate and inorganic phosphate.</text>
</comment>
<dbReference type="GO" id="GO:0008652">
    <property type="term" value="P:amino acid biosynthetic process"/>
    <property type="evidence" value="ECO:0007669"/>
    <property type="project" value="UniProtKB-KW"/>
</dbReference>
<dbReference type="InterPro" id="IPR001986">
    <property type="entry name" value="Enolpyruvate_Tfrase_dom"/>
</dbReference>
<dbReference type="GO" id="GO:0009423">
    <property type="term" value="P:chorismate biosynthetic process"/>
    <property type="evidence" value="ECO:0007669"/>
    <property type="project" value="UniProtKB-UniRule"/>
</dbReference>
<dbReference type="InterPro" id="IPR036968">
    <property type="entry name" value="Enolpyruvate_Tfrase_sf"/>
</dbReference>
<dbReference type="CDD" id="cd01556">
    <property type="entry name" value="EPSP_synthase"/>
    <property type="match status" value="1"/>
</dbReference>
<comment type="catalytic activity">
    <reaction evidence="6">
        <text>3-phosphoshikimate + phosphoenolpyruvate = 5-O-(1-carboxyvinyl)-3-phosphoshikimate + phosphate</text>
        <dbReference type="Rhea" id="RHEA:21256"/>
        <dbReference type="ChEBI" id="CHEBI:43474"/>
        <dbReference type="ChEBI" id="CHEBI:57701"/>
        <dbReference type="ChEBI" id="CHEBI:58702"/>
        <dbReference type="ChEBI" id="CHEBI:145989"/>
        <dbReference type="EC" id="2.5.1.19"/>
    </reaction>
    <physiologicalReaction direction="left-to-right" evidence="6">
        <dbReference type="Rhea" id="RHEA:21257"/>
    </physiologicalReaction>
</comment>
<comment type="similarity">
    <text evidence="2 7">Belongs to the EPSP synthase family.</text>
</comment>
<evidence type="ECO:0000256" key="3">
    <source>
        <dbReference type="ARBA" id="ARBA00022605"/>
    </source>
</evidence>
<dbReference type="NCBIfam" id="TIGR01356">
    <property type="entry name" value="aroA"/>
    <property type="match status" value="1"/>
</dbReference>
<feature type="binding site" evidence="7">
    <location>
        <position position="412"/>
    </location>
    <ligand>
        <name>phosphoenolpyruvate</name>
        <dbReference type="ChEBI" id="CHEBI:58702"/>
    </ligand>
</feature>
<feature type="binding site" evidence="7">
    <location>
        <position position="366"/>
    </location>
    <ligand>
        <name>3-phosphoshikimate</name>
        <dbReference type="ChEBI" id="CHEBI:145989"/>
    </ligand>
</feature>
<feature type="binding site" evidence="7">
    <location>
        <position position="438"/>
    </location>
    <ligand>
        <name>phosphoenolpyruvate</name>
        <dbReference type="ChEBI" id="CHEBI:58702"/>
    </ligand>
</feature>
<feature type="binding site" evidence="7">
    <location>
        <position position="136"/>
    </location>
    <ligand>
        <name>phosphoenolpyruvate</name>
        <dbReference type="ChEBI" id="CHEBI:58702"/>
    </ligand>
</feature>
<feature type="binding site" evidence="7">
    <location>
        <position position="339"/>
    </location>
    <ligand>
        <name>3-phosphoshikimate</name>
        <dbReference type="ChEBI" id="CHEBI:145989"/>
    </ligand>
</feature>
<dbReference type="GO" id="GO:0009073">
    <property type="term" value="P:aromatic amino acid family biosynthetic process"/>
    <property type="evidence" value="ECO:0007669"/>
    <property type="project" value="UniProtKB-KW"/>
</dbReference>
<dbReference type="UniPathway" id="UPA00053">
    <property type="reaction ID" value="UER00089"/>
</dbReference>
<dbReference type="HAMAP" id="MF_00210">
    <property type="entry name" value="EPSP_synth"/>
    <property type="match status" value="1"/>
</dbReference>
<evidence type="ECO:0000256" key="6">
    <source>
        <dbReference type="ARBA" id="ARBA00044633"/>
    </source>
</evidence>
<feature type="binding site" evidence="7">
    <location>
        <position position="39"/>
    </location>
    <ligand>
        <name>phosphoenolpyruvate</name>
        <dbReference type="ChEBI" id="CHEBI:58702"/>
    </ligand>
</feature>
<feature type="binding site" evidence="7">
    <location>
        <position position="370"/>
    </location>
    <ligand>
        <name>phosphoenolpyruvate</name>
        <dbReference type="ChEBI" id="CHEBI:58702"/>
    </ligand>
</feature>
<evidence type="ECO:0000256" key="4">
    <source>
        <dbReference type="ARBA" id="ARBA00022679"/>
    </source>
</evidence>
<evidence type="ECO:0000256" key="7">
    <source>
        <dbReference type="HAMAP-Rule" id="MF_00210"/>
    </source>
</evidence>
<feature type="domain" description="Enolpyruvate transferase" evidence="8">
    <location>
        <begin position="30"/>
        <end position="446"/>
    </location>
</feature>
<accession>A0A6N2Z9N2</accession>
<dbReference type="EC" id="2.5.1.19" evidence="7"/>
<dbReference type="GO" id="GO:0005737">
    <property type="term" value="C:cytoplasm"/>
    <property type="evidence" value="ECO:0007669"/>
    <property type="project" value="UniProtKB-SubCell"/>
</dbReference>
<feature type="binding site" evidence="7">
    <location>
        <position position="179"/>
    </location>
    <ligand>
        <name>phosphoenolpyruvate</name>
        <dbReference type="ChEBI" id="CHEBI:58702"/>
    </ligand>
</feature>
<feature type="binding site" evidence="7">
    <location>
        <position position="205"/>
    </location>
    <ligand>
        <name>3-phosphoshikimate</name>
        <dbReference type="ChEBI" id="CHEBI:145989"/>
    </ligand>
</feature>
<keyword evidence="7" id="KW-0963">Cytoplasm</keyword>
<dbReference type="PROSITE" id="PS00885">
    <property type="entry name" value="EPSP_SYNTHASE_2"/>
    <property type="match status" value="1"/>
</dbReference>
<organism evidence="9">
    <name type="scientific">Veillonella ratti</name>
    <dbReference type="NCBI Taxonomy" id="103892"/>
    <lineage>
        <taxon>Bacteria</taxon>
        <taxon>Bacillati</taxon>
        <taxon>Bacillota</taxon>
        <taxon>Negativicutes</taxon>
        <taxon>Veillonellales</taxon>
        <taxon>Veillonellaceae</taxon>
        <taxon>Veillonella</taxon>
    </lineage>
</organism>
<feature type="binding site" evidence="7">
    <location>
        <position position="108"/>
    </location>
    <ligand>
        <name>phosphoenolpyruvate</name>
        <dbReference type="ChEBI" id="CHEBI:58702"/>
    </ligand>
</feature>
<proteinExistence type="inferred from homology"/>
<dbReference type="Pfam" id="PF00275">
    <property type="entry name" value="EPSP_synthase"/>
    <property type="match status" value="1"/>
</dbReference>